<keyword evidence="4" id="KW-1185">Reference proteome</keyword>
<dbReference type="InterPro" id="IPR043502">
    <property type="entry name" value="DNA/RNA_pol_sf"/>
</dbReference>
<organism evidence="3 4">
    <name type="scientific">Tanacetum coccineum</name>
    <dbReference type="NCBI Taxonomy" id="301880"/>
    <lineage>
        <taxon>Eukaryota</taxon>
        <taxon>Viridiplantae</taxon>
        <taxon>Streptophyta</taxon>
        <taxon>Embryophyta</taxon>
        <taxon>Tracheophyta</taxon>
        <taxon>Spermatophyta</taxon>
        <taxon>Magnoliopsida</taxon>
        <taxon>eudicotyledons</taxon>
        <taxon>Gunneridae</taxon>
        <taxon>Pentapetalae</taxon>
        <taxon>asterids</taxon>
        <taxon>campanulids</taxon>
        <taxon>Asterales</taxon>
        <taxon>Asteraceae</taxon>
        <taxon>Asteroideae</taxon>
        <taxon>Anthemideae</taxon>
        <taxon>Anthemidinae</taxon>
        <taxon>Tanacetum</taxon>
    </lineage>
</organism>
<feature type="compositionally biased region" description="Low complexity" evidence="1">
    <location>
        <begin position="42"/>
        <end position="62"/>
    </location>
</feature>
<name>A0ABQ5CXZ0_9ASTR</name>
<gene>
    <name evidence="3" type="ORF">Tco_0921974</name>
</gene>
<evidence type="ECO:0000259" key="2">
    <source>
        <dbReference type="Pfam" id="PF07727"/>
    </source>
</evidence>
<comment type="caution">
    <text evidence="3">The sequence shown here is derived from an EMBL/GenBank/DDBJ whole genome shotgun (WGS) entry which is preliminary data.</text>
</comment>
<dbReference type="CDD" id="cd09272">
    <property type="entry name" value="RNase_HI_RT_Ty1"/>
    <property type="match status" value="1"/>
</dbReference>
<reference evidence="3" key="1">
    <citation type="journal article" date="2022" name="Int. J. Mol. Sci.">
        <title>Draft Genome of Tanacetum Coccineum: Genomic Comparison of Closely Related Tanacetum-Family Plants.</title>
        <authorList>
            <person name="Yamashiro T."/>
            <person name="Shiraishi A."/>
            <person name="Nakayama K."/>
            <person name="Satake H."/>
        </authorList>
    </citation>
    <scope>NUCLEOTIDE SEQUENCE</scope>
</reference>
<reference evidence="3" key="2">
    <citation type="submission" date="2022-01" db="EMBL/GenBank/DDBJ databases">
        <authorList>
            <person name="Yamashiro T."/>
            <person name="Shiraishi A."/>
            <person name="Satake H."/>
            <person name="Nakayama K."/>
        </authorList>
    </citation>
    <scope>NUCLEOTIDE SEQUENCE</scope>
</reference>
<evidence type="ECO:0000313" key="3">
    <source>
        <dbReference type="EMBL" id="GJT31555.1"/>
    </source>
</evidence>
<dbReference type="Proteomes" id="UP001151760">
    <property type="component" value="Unassembled WGS sequence"/>
</dbReference>
<dbReference type="InterPro" id="IPR013103">
    <property type="entry name" value="RVT_2"/>
</dbReference>
<protein>
    <submittedName>
        <fullName evidence="3">Retrovirus-related pol polyprotein from transposon TNT 1-94</fullName>
    </submittedName>
</protein>
<dbReference type="PANTHER" id="PTHR11439">
    <property type="entry name" value="GAG-POL-RELATED RETROTRANSPOSON"/>
    <property type="match status" value="1"/>
</dbReference>
<dbReference type="EMBL" id="BQNB010014717">
    <property type="protein sequence ID" value="GJT31555.1"/>
    <property type="molecule type" value="Genomic_DNA"/>
</dbReference>
<feature type="region of interest" description="Disordered" evidence="1">
    <location>
        <begin position="35"/>
        <end position="62"/>
    </location>
</feature>
<dbReference type="PANTHER" id="PTHR11439:SF483">
    <property type="entry name" value="PEPTIDE SYNTHASE GLIP-LIKE, PUTATIVE (AFU_ORTHOLOGUE AFUA_3G12920)-RELATED"/>
    <property type="match status" value="1"/>
</dbReference>
<accession>A0ABQ5CXZ0</accession>
<dbReference type="Pfam" id="PF07727">
    <property type="entry name" value="RVT_2"/>
    <property type="match status" value="1"/>
</dbReference>
<feature type="domain" description="Reverse transcriptase Ty1/copia-type" evidence="2">
    <location>
        <begin position="169"/>
        <end position="322"/>
    </location>
</feature>
<sequence>MFDEYFNPSQSAISPVPVAIAPRVVDIAGSHSSITIDQDAPSSSTSSTNQQQQSLIISQESSSNVQSSLSPLELIGKWTKDHPLANVIGNPSRLVSTRKQLKTDAIWCYFDAFLTSVEPKNIKSLWIEAMQEEIHEFERLQVWELVPCLDKVMLIKLKWIFKVKIDEFGELKEEVYVSQPEGFVDQDNPSHVYKLKKALYGLKQASCAWYDMLSCFLISQHFSKGVVDPTLFPKKAGNDLLLVQINVDDIIFASTNTAMCDEFANLMTTKFKMSMMGKMSFFLGLQISQSPRGIFINQSKYAYEIIKKYGMLTNDSIDTPMVEKNKLDADLQGTPVDATHYRGMIGDNVSPAKPTKKHLKSVKRIFRYLKGTINMGLWYLKHTGMSLTAYLDTNHEAEYIAFSGCCAQILWMRSQLTDYGFQFNKIPLYYDNKSAIALCCNNVQHSRAKHINELSATEKIQADCDLKETNIILQGLPSDVYSLVNHHRVAKDLWERVQLLMQVNQQTHLAEYPQIDSGRAVHVFKQEDDPIDAINKMMSFMSTVVTSRFPTTNNQLRISSNLRQQATIYDGRVIVQPVQGRQSSFVVGTSRTRANISGTGGNNLGQQRVVKCFNYQREGFGKVLNEEELEFFADPSVVEGPVTQTIITHNAAYQADDLDAYDSDCDDFFIAKAVLMANLSSYRSDVLSEDTNSSAQQDAMILSVFEQLSNQVTNCNKVNKDNLIANESLSAELEKYKEWVKLLEERQNVDLSTREKLIMDDIIREKNPQFADFEKEINYLKQTLSEQSKEKELKATAGVCQMLYDGSVIAKETNVISIVDSKETLMLEEESRSKMILKQKLSDEQAFWLQTSHLNTDQSASSPVKIKAPRELPKCFEIQKKQFLIENDRLLDQIISQDIVNIVVNSSVDMNTSVNVHSSIAMNDSMNYVENCNKCLELKAELIKQHNMKVKGKDIVDNSSQVSNATTTAPGSASYSVCKYVKLIQELLGYVRDTCPDIHKPSEKLVAVTPINKKKTVSSMFDARHELCFLEFVSDMNASSKSKSIKKAKKKEE</sequence>
<proteinExistence type="predicted"/>
<evidence type="ECO:0000313" key="4">
    <source>
        <dbReference type="Proteomes" id="UP001151760"/>
    </source>
</evidence>
<evidence type="ECO:0000256" key="1">
    <source>
        <dbReference type="SAM" id="MobiDB-lite"/>
    </source>
</evidence>
<dbReference type="SUPFAM" id="SSF56672">
    <property type="entry name" value="DNA/RNA polymerases"/>
    <property type="match status" value="1"/>
</dbReference>